<evidence type="ECO:0000313" key="5">
    <source>
        <dbReference type="EMBL" id="THG20426.1"/>
    </source>
</evidence>
<feature type="repeat" description="ANK" evidence="3">
    <location>
        <begin position="442"/>
        <end position="474"/>
    </location>
</feature>
<feature type="repeat" description="ANK" evidence="3">
    <location>
        <begin position="288"/>
        <end position="320"/>
    </location>
</feature>
<dbReference type="EMBL" id="SDRB02001930">
    <property type="protein sequence ID" value="THG20426.1"/>
    <property type="molecule type" value="Genomic_DNA"/>
</dbReference>
<dbReference type="SMART" id="SM00248">
    <property type="entry name" value="ANK"/>
    <property type="match status" value="6"/>
</dbReference>
<keyword evidence="1" id="KW-0677">Repeat</keyword>
<feature type="repeat" description="ANK" evidence="3">
    <location>
        <begin position="475"/>
        <end position="507"/>
    </location>
</feature>
<evidence type="ECO:0000259" key="4">
    <source>
        <dbReference type="PROSITE" id="PS50202"/>
    </source>
</evidence>
<comment type="caution">
    <text evidence="5">The sequence shown here is derived from an EMBL/GenBank/DDBJ whole genome shotgun (WGS) entry which is preliminary data.</text>
</comment>
<dbReference type="PANTHER" id="PTHR24124:SF14">
    <property type="entry name" value="CHROMOSOME UNDETERMINED SCAFFOLD_25, WHOLE GENOME SHOTGUN SEQUENCE"/>
    <property type="match status" value="1"/>
</dbReference>
<dbReference type="Proteomes" id="UP000306102">
    <property type="component" value="Unassembled WGS sequence"/>
</dbReference>
<dbReference type="PROSITE" id="PS50088">
    <property type="entry name" value="ANK_REPEAT"/>
    <property type="match status" value="5"/>
</dbReference>
<protein>
    <recommendedName>
        <fullName evidence="4">MSP domain-containing protein</fullName>
    </recommendedName>
</protein>
<evidence type="ECO:0000313" key="6">
    <source>
        <dbReference type="Proteomes" id="UP000306102"/>
    </source>
</evidence>
<feature type="domain" description="MSP" evidence="4">
    <location>
        <begin position="37"/>
        <end position="171"/>
    </location>
</feature>
<dbReference type="InterPro" id="IPR036770">
    <property type="entry name" value="Ankyrin_rpt-contain_sf"/>
</dbReference>
<gene>
    <name evidence="5" type="ORF">TEA_009285</name>
</gene>
<dbReference type="InterPro" id="IPR008962">
    <property type="entry name" value="PapD-like_sf"/>
</dbReference>
<sequence length="516" mass="56658">MRMTVTFHFSCHLLSPLSLLSFFSNGALIALLSLSLSLSLSSMEERLVEVSDQEVRIDFVLGCKCRANVRLRSLSPTTPIAFKVQTSSPHKFLVNPPSGLIPPLSYSTFQIVLKPQSQLPPTFPRSPSDRFLVKTALAPELSESTHPDFINSWFNSMTRDSTIQDLKLKVAFVGPFLLRHAVTSGDFDSVRNIIKRQRNLVPELPIRDAESLLRVATVLDCSEEMVNLLVEAGLKARERFDDVGESRWVSKGWAELHVAAAMNRTEEISGLVRRVREDGGPLDCRDKEGRTPLILAASKGNERCGRVLVGAGAEVNARSKDGRTALYRAAANGDRRMVEMLIEFGADPTISSLDHGRSALDVAREKGHKEVVEILEQGEAVLNAARRGDLKHLESLLDRDASVNFCDQYGLTALHVAAIKGHKDAVMMLVEFGSDLEQEDNEGHTPLHLAVEGGHVETVEVLINRGANVNAKSKNGATPLYMARALEYDHVLQLLRERGASSSHPSTSSSSLSSIL</sequence>
<dbReference type="STRING" id="542762.A0A4S4EVQ7"/>
<dbReference type="SUPFAM" id="SSF49354">
    <property type="entry name" value="PapD-like"/>
    <property type="match status" value="1"/>
</dbReference>
<dbReference type="InterPro" id="IPR002110">
    <property type="entry name" value="Ankyrin_rpt"/>
</dbReference>
<dbReference type="GO" id="GO:0010468">
    <property type="term" value="P:regulation of gene expression"/>
    <property type="evidence" value="ECO:0007669"/>
    <property type="project" value="TreeGrafter"/>
</dbReference>
<dbReference type="PRINTS" id="PR01415">
    <property type="entry name" value="ANKYRIN"/>
</dbReference>
<evidence type="ECO:0000256" key="1">
    <source>
        <dbReference type="ARBA" id="ARBA00022737"/>
    </source>
</evidence>
<dbReference type="PANTHER" id="PTHR24124">
    <property type="entry name" value="ANKYRIN REPEAT FAMILY A"/>
    <property type="match status" value="1"/>
</dbReference>
<keyword evidence="6" id="KW-1185">Reference proteome</keyword>
<dbReference type="AlphaFoldDB" id="A0A4S4EVQ7"/>
<organism evidence="5 6">
    <name type="scientific">Camellia sinensis var. sinensis</name>
    <name type="common">China tea</name>
    <dbReference type="NCBI Taxonomy" id="542762"/>
    <lineage>
        <taxon>Eukaryota</taxon>
        <taxon>Viridiplantae</taxon>
        <taxon>Streptophyta</taxon>
        <taxon>Embryophyta</taxon>
        <taxon>Tracheophyta</taxon>
        <taxon>Spermatophyta</taxon>
        <taxon>Magnoliopsida</taxon>
        <taxon>eudicotyledons</taxon>
        <taxon>Gunneridae</taxon>
        <taxon>Pentapetalae</taxon>
        <taxon>asterids</taxon>
        <taxon>Ericales</taxon>
        <taxon>Theaceae</taxon>
        <taxon>Camellia</taxon>
    </lineage>
</organism>
<keyword evidence="2 3" id="KW-0040">ANK repeat</keyword>
<evidence type="ECO:0000256" key="2">
    <source>
        <dbReference type="ARBA" id="ARBA00023043"/>
    </source>
</evidence>
<dbReference type="Gene3D" id="1.25.40.20">
    <property type="entry name" value="Ankyrin repeat-containing domain"/>
    <property type="match status" value="2"/>
</dbReference>
<dbReference type="Gene3D" id="2.60.40.10">
    <property type="entry name" value="Immunoglobulins"/>
    <property type="match status" value="1"/>
</dbReference>
<dbReference type="Pfam" id="PF00635">
    <property type="entry name" value="Motile_Sperm"/>
    <property type="match status" value="1"/>
</dbReference>
<dbReference type="PROSITE" id="PS50202">
    <property type="entry name" value="MSP"/>
    <property type="match status" value="1"/>
</dbReference>
<evidence type="ECO:0000256" key="3">
    <source>
        <dbReference type="PROSITE-ProRule" id="PRU00023"/>
    </source>
</evidence>
<proteinExistence type="predicted"/>
<dbReference type="InterPro" id="IPR013783">
    <property type="entry name" value="Ig-like_fold"/>
</dbReference>
<dbReference type="SUPFAM" id="SSF48403">
    <property type="entry name" value="Ankyrin repeat"/>
    <property type="match status" value="1"/>
</dbReference>
<dbReference type="Pfam" id="PF12796">
    <property type="entry name" value="Ank_2"/>
    <property type="match status" value="2"/>
</dbReference>
<dbReference type="InterPro" id="IPR000535">
    <property type="entry name" value="MSP_dom"/>
</dbReference>
<dbReference type="PROSITE" id="PS50297">
    <property type="entry name" value="ANK_REP_REGION"/>
    <property type="match status" value="4"/>
</dbReference>
<reference evidence="5 6" key="1">
    <citation type="journal article" date="2018" name="Proc. Natl. Acad. Sci. U.S.A.">
        <title>Draft genome sequence of Camellia sinensis var. sinensis provides insights into the evolution of the tea genome and tea quality.</title>
        <authorList>
            <person name="Wei C."/>
            <person name="Yang H."/>
            <person name="Wang S."/>
            <person name="Zhao J."/>
            <person name="Liu C."/>
            <person name="Gao L."/>
            <person name="Xia E."/>
            <person name="Lu Y."/>
            <person name="Tai Y."/>
            <person name="She G."/>
            <person name="Sun J."/>
            <person name="Cao H."/>
            <person name="Tong W."/>
            <person name="Gao Q."/>
            <person name="Li Y."/>
            <person name="Deng W."/>
            <person name="Jiang X."/>
            <person name="Wang W."/>
            <person name="Chen Q."/>
            <person name="Zhang S."/>
            <person name="Li H."/>
            <person name="Wu J."/>
            <person name="Wang P."/>
            <person name="Li P."/>
            <person name="Shi C."/>
            <person name="Zheng F."/>
            <person name="Jian J."/>
            <person name="Huang B."/>
            <person name="Shan D."/>
            <person name="Shi M."/>
            <person name="Fang C."/>
            <person name="Yue Y."/>
            <person name="Li F."/>
            <person name="Li D."/>
            <person name="Wei S."/>
            <person name="Han B."/>
            <person name="Jiang C."/>
            <person name="Yin Y."/>
            <person name="Xia T."/>
            <person name="Zhang Z."/>
            <person name="Bennetzen J.L."/>
            <person name="Zhao S."/>
            <person name="Wan X."/>
        </authorList>
    </citation>
    <scope>NUCLEOTIDE SEQUENCE [LARGE SCALE GENOMIC DNA]</scope>
    <source>
        <strain evidence="6">cv. Shuchazao</strain>
        <tissue evidence="5">Leaf</tissue>
    </source>
</reference>
<accession>A0A4S4EVQ7</accession>
<dbReference type="GO" id="GO:0005634">
    <property type="term" value="C:nucleus"/>
    <property type="evidence" value="ECO:0007669"/>
    <property type="project" value="TreeGrafter"/>
</dbReference>
<name>A0A4S4EVQ7_CAMSN</name>
<feature type="repeat" description="ANK" evidence="3">
    <location>
        <begin position="321"/>
        <end position="353"/>
    </location>
</feature>
<feature type="repeat" description="ANK" evidence="3">
    <location>
        <begin position="409"/>
        <end position="441"/>
    </location>
</feature>